<dbReference type="Pfam" id="PF02452">
    <property type="entry name" value="PemK_toxin"/>
    <property type="match status" value="1"/>
</dbReference>
<dbReference type="Gene3D" id="2.30.30.110">
    <property type="match status" value="1"/>
</dbReference>
<evidence type="ECO:0000313" key="4">
    <source>
        <dbReference type="Proteomes" id="UP000289808"/>
    </source>
</evidence>
<organism evidence="3 4">
    <name type="scientific">Lactobacillus crispatus</name>
    <dbReference type="NCBI Taxonomy" id="47770"/>
    <lineage>
        <taxon>Bacteria</taxon>
        <taxon>Bacillati</taxon>
        <taxon>Bacillota</taxon>
        <taxon>Bacilli</taxon>
        <taxon>Lactobacillales</taxon>
        <taxon>Lactobacillaceae</taxon>
        <taxon>Lactobacillus</taxon>
    </lineage>
</organism>
<dbReference type="AlphaFoldDB" id="A0A4Q0LXQ3"/>
<protein>
    <submittedName>
        <fullName evidence="3">Type II toxin-antitoxin system PemK/MazF family toxin</fullName>
    </submittedName>
</protein>
<dbReference type="EMBL" id="SCLX01000005">
    <property type="protein sequence ID" value="RXF60075.1"/>
    <property type="molecule type" value="Genomic_DNA"/>
</dbReference>
<comment type="similarity">
    <text evidence="1">Belongs to the PemK/MazF family.</text>
</comment>
<keyword evidence="2" id="KW-1277">Toxin-antitoxin system</keyword>
<dbReference type="RefSeq" id="WP_005724935.1">
    <property type="nucleotide sequence ID" value="NZ_CP076522.1"/>
</dbReference>
<dbReference type="SUPFAM" id="SSF50118">
    <property type="entry name" value="Cell growth inhibitor/plasmid maintenance toxic component"/>
    <property type="match status" value="1"/>
</dbReference>
<evidence type="ECO:0000256" key="2">
    <source>
        <dbReference type="ARBA" id="ARBA00022649"/>
    </source>
</evidence>
<dbReference type="GO" id="GO:0003677">
    <property type="term" value="F:DNA binding"/>
    <property type="evidence" value="ECO:0007669"/>
    <property type="project" value="InterPro"/>
</dbReference>
<sequence length="304" mass="35545">MQSFKQYSKSQKRQKLSAFNHVYFEGDPQNWKISRLPDWMHFYGVQLSKELSRKAPRYHKRFKQGTIVMVNYGVPIGDELGGKHFGVVLSNDDNKHKKKILVVPLSSHYHRDYANLGYELMDGILKLLNDRINELKTQIDNHGKEIKDFIAVNGNKTFNFTDEEVNFFQKNNINVSNILDNHTVFWFEFKDENYKKLIEAVKNIDIKENYPNIFELISHTNKIKDFISGILKDILNEQKNVHEIVGLTKKLSRYNKQSYAVITDIRSVSKSRITKLSHYTISGNTKISDSALETIKTQLIRRIE</sequence>
<comment type="caution">
    <text evidence="3">The sequence shown here is derived from an EMBL/GenBank/DDBJ whole genome shotgun (WGS) entry which is preliminary data.</text>
</comment>
<evidence type="ECO:0000313" key="3">
    <source>
        <dbReference type="EMBL" id="RXF60075.1"/>
    </source>
</evidence>
<dbReference type="Proteomes" id="UP000289808">
    <property type="component" value="Unassembled WGS sequence"/>
</dbReference>
<name>A0A4Q0LXQ3_9LACO</name>
<proteinExistence type="inferred from homology"/>
<dbReference type="InterPro" id="IPR011067">
    <property type="entry name" value="Plasmid_toxin/cell-grow_inhib"/>
</dbReference>
<gene>
    <name evidence="3" type="ORF">ERD32_01535</name>
</gene>
<reference evidence="3 4" key="1">
    <citation type="submission" date="2019-01" db="EMBL/GenBank/DDBJ databases">
        <title>The genome sequence of Lactobacillus crispatus L49.</title>
        <authorList>
            <person name="Zhong J."/>
            <person name="Zhang J."/>
        </authorList>
    </citation>
    <scope>NUCLEOTIDE SEQUENCE [LARGE SCALE GENOMIC DNA]</scope>
    <source>
        <strain evidence="3 4">L49</strain>
    </source>
</reference>
<evidence type="ECO:0000256" key="1">
    <source>
        <dbReference type="ARBA" id="ARBA00007521"/>
    </source>
</evidence>
<dbReference type="InterPro" id="IPR003477">
    <property type="entry name" value="PemK-like"/>
</dbReference>
<accession>A0A4Q0LXQ3</accession>